<evidence type="ECO:0000313" key="5">
    <source>
        <dbReference type="EMBL" id="KAJ6223540.1"/>
    </source>
</evidence>
<feature type="active site" evidence="2">
    <location>
        <position position="270"/>
    </location>
</feature>
<dbReference type="OMA" id="WNFPLDM"/>
<dbReference type="InterPro" id="IPR029510">
    <property type="entry name" value="Ald_DH_CS_GLU"/>
</dbReference>
<dbReference type="InterPro" id="IPR016162">
    <property type="entry name" value="Ald_DH_N"/>
</dbReference>
<dbReference type="InterPro" id="IPR016161">
    <property type="entry name" value="Ald_DH/histidinol_DH"/>
</dbReference>
<dbReference type="InterPro" id="IPR016163">
    <property type="entry name" value="Ald_DH_C"/>
</dbReference>
<feature type="domain" description="Aldehyde dehydrogenase" evidence="4">
    <location>
        <begin position="32"/>
        <end position="292"/>
    </location>
</feature>
<evidence type="ECO:0000256" key="1">
    <source>
        <dbReference type="ARBA" id="ARBA00023002"/>
    </source>
</evidence>
<dbReference type="Proteomes" id="UP001142055">
    <property type="component" value="Chromosome 1"/>
</dbReference>
<dbReference type="InterPro" id="IPR015590">
    <property type="entry name" value="Aldehyde_DH_dom"/>
</dbReference>
<evidence type="ECO:0000259" key="4">
    <source>
        <dbReference type="Pfam" id="PF00171"/>
    </source>
</evidence>
<evidence type="ECO:0000256" key="2">
    <source>
        <dbReference type="PROSITE-ProRule" id="PRU10007"/>
    </source>
</evidence>
<name>A0A9Q0RRD1_BLOTA</name>
<dbReference type="Pfam" id="PF00171">
    <property type="entry name" value="Aldedh"/>
    <property type="match status" value="1"/>
</dbReference>
<accession>A0A9Q0RRD1</accession>
<sequence>MISAHVFTRIMSKFIRNPPIKYTQLFINGKFVDSVTGKRFPTINPANGQTIAEVAEADKADVDLAVKAARKAFTRNSEWRSMDASKRGRLLFKLADLIERDTNYLASLESSDNGKPIHEAVIDVKSSAASIRYYAGFADKIHGKTIPMDGNYFGFTRAEPVGVCGQIIPWNFPMFMFAWKIGPALTTGNTVVIKPSELTPLSALYLAALSQEAGFPPGVLNVVPGYGANAGASISSHMDIDKIAFTGSTAVGHMIQTEAGRSNGKRVTLEMGGKSPLVVFDDADLDLAVKVAHEMVDRSNESKYGLAAGVFTNNVDRALQFAQQVQAGSVWVNTFLALTSQLPFGGFKQSGFGRENGEDGLHEYLEIKSVAIATSQKNS</sequence>
<organism evidence="5 6">
    <name type="scientific">Blomia tropicalis</name>
    <name type="common">Mite</name>
    <dbReference type="NCBI Taxonomy" id="40697"/>
    <lineage>
        <taxon>Eukaryota</taxon>
        <taxon>Metazoa</taxon>
        <taxon>Ecdysozoa</taxon>
        <taxon>Arthropoda</taxon>
        <taxon>Chelicerata</taxon>
        <taxon>Arachnida</taxon>
        <taxon>Acari</taxon>
        <taxon>Acariformes</taxon>
        <taxon>Sarcoptiformes</taxon>
        <taxon>Astigmata</taxon>
        <taxon>Glycyphagoidea</taxon>
        <taxon>Echimyopodidae</taxon>
        <taxon>Blomia</taxon>
    </lineage>
</organism>
<dbReference type="GO" id="GO:0016620">
    <property type="term" value="F:oxidoreductase activity, acting on the aldehyde or oxo group of donors, NAD or NADP as acceptor"/>
    <property type="evidence" value="ECO:0007669"/>
    <property type="project" value="InterPro"/>
</dbReference>
<dbReference type="PANTHER" id="PTHR11699">
    <property type="entry name" value="ALDEHYDE DEHYDROGENASE-RELATED"/>
    <property type="match status" value="1"/>
</dbReference>
<dbReference type="Gene3D" id="3.40.605.10">
    <property type="entry name" value="Aldehyde Dehydrogenase, Chain A, domain 1"/>
    <property type="match status" value="2"/>
</dbReference>
<comment type="similarity">
    <text evidence="3">Belongs to the aldehyde dehydrogenase family.</text>
</comment>
<dbReference type="Gene3D" id="3.40.309.10">
    <property type="entry name" value="Aldehyde Dehydrogenase, Chain A, domain 2"/>
    <property type="match status" value="1"/>
</dbReference>
<dbReference type="SUPFAM" id="SSF53720">
    <property type="entry name" value="ALDH-like"/>
    <property type="match status" value="1"/>
</dbReference>
<evidence type="ECO:0000313" key="6">
    <source>
        <dbReference type="Proteomes" id="UP001142055"/>
    </source>
</evidence>
<keyword evidence="1 3" id="KW-0560">Oxidoreductase</keyword>
<dbReference type="FunFam" id="3.40.605.10:FF:000050">
    <property type="entry name" value="Aldehyde dehydrogenase, mitochondrial"/>
    <property type="match status" value="1"/>
</dbReference>
<evidence type="ECO:0000256" key="3">
    <source>
        <dbReference type="RuleBase" id="RU003345"/>
    </source>
</evidence>
<keyword evidence="6" id="KW-1185">Reference proteome</keyword>
<protein>
    <recommendedName>
        <fullName evidence="4">Aldehyde dehydrogenase domain-containing protein</fullName>
    </recommendedName>
</protein>
<dbReference type="AlphaFoldDB" id="A0A9Q0RRD1"/>
<proteinExistence type="inferred from homology"/>
<dbReference type="FunFam" id="3.40.605.10:FF:000026">
    <property type="entry name" value="Aldehyde dehydrogenase, putative"/>
    <property type="match status" value="1"/>
</dbReference>
<dbReference type="EMBL" id="JAPWDV010000001">
    <property type="protein sequence ID" value="KAJ6223540.1"/>
    <property type="molecule type" value="Genomic_DNA"/>
</dbReference>
<gene>
    <name evidence="5" type="ORF">RDWZM_002085</name>
</gene>
<comment type="caution">
    <text evidence="5">The sequence shown here is derived from an EMBL/GenBank/DDBJ whole genome shotgun (WGS) entry which is preliminary data.</text>
</comment>
<dbReference type="PROSITE" id="PS00687">
    <property type="entry name" value="ALDEHYDE_DEHYDR_GLU"/>
    <property type="match status" value="1"/>
</dbReference>
<reference evidence="5" key="1">
    <citation type="submission" date="2022-12" db="EMBL/GenBank/DDBJ databases">
        <title>Genome assemblies of Blomia tropicalis.</title>
        <authorList>
            <person name="Cui Y."/>
        </authorList>
    </citation>
    <scope>NUCLEOTIDE SEQUENCE</scope>
    <source>
        <tissue evidence="5">Adult mites</tissue>
    </source>
</reference>